<dbReference type="InterPro" id="IPR007695">
    <property type="entry name" value="DNA_mismatch_repair_MutS-lik_N"/>
</dbReference>
<proteinExistence type="inferred from homology"/>
<evidence type="ECO:0000256" key="5">
    <source>
        <dbReference type="ARBA" id="ARBA00023125"/>
    </source>
</evidence>
<feature type="domain" description="DNA mismatch repair protein MutS core" evidence="7">
    <location>
        <begin position="339"/>
        <end position="726"/>
    </location>
</feature>
<dbReference type="PIRSF" id="PIRSF037677">
    <property type="entry name" value="DNA_mis_repair_Msh6"/>
    <property type="match status" value="1"/>
</dbReference>
<dbReference type="InterPro" id="IPR045076">
    <property type="entry name" value="MutS"/>
</dbReference>
<keyword evidence="4" id="KW-0067">ATP-binding</keyword>
<dbReference type="InterPro" id="IPR017261">
    <property type="entry name" value="DNA_mismatch_repair_MutS/MSH"/>
</dbReference>
<dbReference type="GO" id="GO:0005524">
    <property type="term" value="F:ATP binding"/>
    <property type="evidence" value="ECO:0007669"/>
    <property type="project" value="UniProtKB-KW"/>
</dbReference>
<dbReference type="Pfam" id="PF05192">
    <property type="entry name" value="MutS_III"/>
    <property type="match status" value="1"/>
</dbReference>
<evidence type="ECO:0000259" key="8">
    <source>
        <dbReference type="SMART" id="SM00534"/>
    </source>
</evidence>
<dbReference type="InterPro" id="IPR036678">
    <property type="entry name" value="MutS_con_dom_sf"/>
</dbReference>
<keyword evidence="2" id="KW-0547">Nucleotide-binding</keyword>
<dbReference type="Pfam" id="PF00488">
    <property type="entry name" value="MutS_V"/>
    <property type="match status" value="1"/>
</dbReference>
<dbReference type="GO" id="GO:0006298">
    <property type="term" value="P:mismatch repair"/>
    <property type="evidence" value="ECO:0007669"/>
    <property type="project" value="InterPro"/>
</dbReference>
<dbReference type="PANTHER" id="PTHR11361">
    <property type="entry name" value="DNA MISMATCH REPAIR PROTEIN MUTS FAMILY MEMBER"/>
    <property type="match status" value="1"/>
</dbReference>
<keyword evidence="5" id="KW-0238">DNA-binding</keyword>
<evidence type="ECO:0000256" key="4">
    <source>
        <dbReference type="ARBA" id="ARBA00022840"/>
    </source>
</evidence>
<dbReference type="Gene3D" id="3.40.50.300">
    <property type="entry name" value="P-loop containing nucleotide triphosphate hydrolases"/>
    <property type="match status" value="1"/>
</dbReference>
<evidence type="ECO:0008006" key="10">
    <source>
        <dbReference type="Google" id="ProtNLM"/>
    </source>
</evidence>
<protein>
    <recommendedName>
        <fullName evidence="10">DNA mismatch repair proteins mutS family domain-containing protein</fullName>
    </recommendedName>
</protein>
<evidence type="ECO:0000259" key="7">
    <source>
        <dbReference type="SMART" id="SM00533"/>
    </source>
</evidence>
<dbReference type="SUPFAM" id="SSF53150">
    <property type="entry name" value="DNA repair protein MutS, domain II"/>
    <property type="match status" value="1"/>
</dbReference>
<evidence type="ECO:0000256" key="2">
    <source>
        <dbReference type="ARBA" id="ARBA00022741"/>
    </source>
</evidence>
<reference evidence="9" key="1">
    <citation type="journal article" date="2020" name="Nature">
        <title>Giant virus diversity and host interactions through global metagenomics.</title>
        <authorList>
            <person name="Schulz F."/>
            <person name="Roux S."/>
            <person name="Paez-Espino D."/>
            <person name="Jungbluth S."/>
            <person name="Walsh D.A."/>
            <person name="Denef V.J."/>
            <person name="McMahon K.D."/>
            <person name="Konstantinidis K.T."/>
            <person name="Eloe-Fadrosh E.A."/>
            <person name="Kyrpides N.C."/>
            <person name="Woyke T."/>
        </authorList>
    </citation>
    <scope>NUCLEOTIDE SEQUENCE</scope>
    <source>
        <strain evidence="9">GVMAG-M-3300023184-18</strain>
    </source>
</reference>
<keyword evidence="6" id="KW-0234">DNA repair</keyword>
<dbReference type="InterPro" id="IPR027417">
    <property type="entry name" value="P-loop_NTPase"/>
</dbReference>
<dbReference type="PANTHER" id="PTHR11361:SF34">
    <property type="entry name" value="DNA MISMATCH REPAIR PROTEIN MSH1, MITOCHONDRIAL"/>
    <property type="match status" value="1"/>
</dbReference>
<dbReference type="EMBL" id="MN740075">
    <property type="protein sequence ID" value="QHT86710.1"/>
    <property type="molecule type" value="Genomic_DNA"/>
</dbReference>
<dbReference type="InterPro" id="IPR036187">
    <property type="entry name" value="DNA_mismatch_repair_MutS_sf"/>
</dbReference>
<dbReference type="SMART" id="SM00534">
    <property type="entry name" value="MUTSac"/>
    <property type="match status" value="1"/>
</dbReference>
<evidence type="ECO:0000256" key="3">
    <source>
        <dbReference type="ARBA" id="ARBA00022763"/>
    </source>
</evidence>
<dbReference type="GO" id="GO:0140664">
    <property type="term" value="F:ATP-dependent DNA damage sensor activity"/>
    <property type="evidence" value="ECO:0007669"/>
    <property type="project" value="InterPro"/>
</dbReference>
<comment type="similarity">
    <text evidence="1">Belongs to the DNA mismatch repair MutS family.</text>
</comment>
<evidence type="ECO:0000313" key="9">
    <source>
        <dbReference type="EMBL" id="QHT86710.1"/>
    </source>
</evidence>
<dbReference type="InterPro" id="IPR016151">
    <property type="entry name" value="DNA_mismatch_repair_MutS_N"/>
</dbReference>
<dbReference type="AlphaFoldDB" id="A0A6C0I270"/>
<sequence>MSLTDEYFRLSGEYAHKYGTRTILLMQVGSFFECYSKTDSVGNITDANMKEFCSACDLNCSITNGRCMAGFPFSCNFRDYSLERYVKKMQELGYTIIVYVQDGQGSNTTRSLHCIYSPGTFFSNESESAIVLSNNTCCFWIERVNIGSVGSKIIIGMSNIDIYTGRTTCFECESEMNARHNQTTYDELERFISSFQPNEVIIISNLSASYIQDIINFANIRACANPIHLVDMQSAQPAQTHPFYIQAKNCQKQTYRKEMLGKFFSFHVCNSIFQSYSAYEFAIQSFTFLLHFMHEHNPHLTHKITEPEFENKSDRMVLANHTLEQLNIIDAAGSGSKIGKCSSVYRLLNHCKTPMGARRFYYRLLHPSFNVAAIQREYDITEYILGLVSAETKETKENKKYLNWRAALENVKDVEKLHRKIYLGKIYPKSLHVLYTSLQIINEMYEGGIKCDQTLLKYVNADACPERITEFCVKMKKEIDSHFIIEKCKSIDSLDFDLKYEDCFIQPGISKELDAMFIAHEDGFSIFEAIRAHCNELIALGEKTSAAGGKEKEFVKRHETEKLGLSLQTTDRRSKILLDQISKRVKAKQFVSTLSYKSIDCGTLKTFDFDLSLLQFVKAGNSTVTFIHEKIHSVCSSISQTRGKIRDEIGVVFGTFISGLKEHQESFQTIISFVTDVDLMQNQAHIACTYKYCKPEIKQNAGEKEKETAASFVDARDIRHCLIEQINEDELYVCNDISLGLGQRGMLLYGTNAVGKTSLIRALGICIIMAQAGLYVPCSSFTYSPYTNIMTRILGNDNLFKGMSTFAVEMSELRVILKCADPNSLILGDELCSGTEIDSAISIFVAGLQKLHALKSCFIFATHMHEIVDYEEIAQMQDDGGGGVGGLVTKHMAVTYDRAHDVLIYDRKLRDGAGPSMYGLEVCKSLHLPDDFLKMANDIRLKYRNKKQVGDLNFKQSHFNAHKIKGICELCKQNLGEEVHHLQHQKEADEANFIQHFHKNHPANLMTVCESCHLKMHGTGDGQQLRRVLTTGADGYILRGTQGSPRTPPCSTNYRYRGSETNFHEWANNM</sequence>
<keyword evidence="3" id="KW-0227">DNA damage</keyword>
<name>A0A6C0I270_9ZZZZ</name>
<dbReference type="SMART" id="SM00533">
    <property type="entry name" value="MUTSd"/>
    <property type="match status" value="1"/>
</dbReference>
<dbReference type="GO" id="GO:0030983">
    <property type="term" value="F:mismatched DNA binding"/>
    <property type="evidence" value="ECO:0007669"/>
    <property type="project" value="InterPro"/>
</dbReference>
<accession>A0A6C0I270</accession>
<dbReference type="SUPFAM" id="SSF55271">
    <property type="entry name" value="DNA repair protein MutS, domain I"/>
    <property type="match status" value="1"/>
</dbReference>
<feature type="domain" description="DNA mismatch repair proteins mutS family" evidence="8">
    <location>
        <begin position="743"/>
        <end position="941"/>
    </location>
</feature>
<dbReference type="Gene3D" id="3.40.1170.10">
    <property type="entry name" value="DNA repair protein MutS, domain I"/>
    <property type="match status" value="1"/>
</dbReference>
<dbReference type="InterPro" id="IPR000432">
    <property type="entry name" value="DNA_mismatch_repair_MutS_C"/>
</dbReference>
<evidence type="ECO:0000256" key="1">
    <source>
        <dbReference type="ARBA" id="ARBA00006271"/>
    </source>
</evidence>
<dbReference type="InterPro" id="IPR007696">
    <property type="entry name" value="DNA_mismatch_repair_MutS_core"/>
</dbReference>
<evidence type="ECO:0000256" key="6">
    <source>
        <dbReference type="ARBA" id="ARBA00023204"/>
    </source>
</evidence>
<dbReference type="SUPFAM" id="SSF48334">
    <property type="entry name" value="DNA repair protein MutS, domain III"/>
    <property type="match status" value="1"/>
</dbReference>
<dbReference type="Pfam" id="PF01624">
    <property type="entry name" value="MutS_I"/>
    <property type="match status" value="1"/>
</dbReference>
<organism evidence="9">
    <name type="scientific">viral metagenome</name>
    <dbReference type="NCBI Taxonomy" id="1070528"/>
    <lineage>
        <taxon>unclassified sequences</taxon>
        <taxon>metagenomes</taxon>
        <taxon>organismal metagenomes</taxon>
    </lineage>
</organism>
<dbReference type="Gene3D" id="1.10.1420.10">
    <property type="match status" value="1"/>
</dbReference>
<dbReference type="SUPFAM" id="SSF52540">
    <property type="entry name" value="P-loop containing nucleoside triphosphate hydrolases"/>
    <property type="match status" value="1"/>
</dbReference>